<evidence type="ECO:0000313" key="5">
    <source>
        <dbReference type="EMBL" id="KAK3545899.1"/>
    </source>
</evidence>
<dbReference type="Pfam" id="PF00078">
    <property type="entry name" value="RVT_1"/>
    <property type="match status" value="1"/>
</dbReference>
<dbReference type="Gene3D" id="3.30.70.270">
    <property type="match status" value="1"/>
</dbReference>
<dbReference type="Proteomes" id="UP001274896">
    <property type="component" value="Unassembled WGS sequence"/>
</dbReference>
<dbReference type="InterPro" id="IPR043128">
    <property type="entry name" value="Rev_trsase/Diguanyl_cyclase"/>
</dbReference>
<name>A0AAE0V908_9TELE</name>
<comment type="caution">
    <text evidence="5">The sequence shown here is derived from an EMBL/GenBank/DDBJ whole genome shotgun (WGS) entry which is preliminary data.</text>
</comment>
<feature type="compositionally biased region" description="Polar residues" evidence="3">
    <location>
        <begin position="137"/>
        <end position="147"/>
    </location>
</feature>
<evidence type="ECO:0000313" key="6">
    <source>
        <dbReference type="Proteomes" id="UP001274896"/>
    </source>
</evidence>
<evidence type="ECO:0000256" key="1">
    <source>
        <dbReference type="ARBA" id="ARBA00010879"/>
    </source>
</evidence>
<proteinExistence type="inferred from homology"/>
<dbReference type="InterPro" id="IPR043502">
    <property type="entry name" value="DNA/RNA_pol_sf"/>
</dbReference>
<accession>A0AAE0V908</accession>
<dbReference type="EC" id="3.1.26.4" evidence="2"/>
<evidence type="ECO:0000256" key="3">
    <source>
        <dbReference type="SAM" id="MobiDB-lite"/>
    </source>
</evidence>
<keyword evidence="6" id="KW-1185">Reference proteome</keyword>
<dbReference type="AlphaFoldDB" id="A0AAE0V908"/>
<comment type="similarity">
    <text evidence="1">Belongs to the beta type-B retroviral polymerase family. HERV class-II K(HML-2) pol subfamily.</text>
</comment>
<reference evidence="5" key="1">
    <citation type="submission" date="2023-06" db="EMBL/GenBank/DDBJ databases">
        <title>Male Hemibagrus guttatus genome.</title>
        <authorList>
            <person name="Bian C."/>
        </authorList>
    </citation>
    <scope>NUCLEOTIDE SEQUENCE</scope>
    <source>
        <strain evidence="5">Male_cb2023</strain>
        <tissue evidence="5">Muscle</tissue>
    </source>
</reference>
<evidence type="ECO:0000259" key="4">
    <source>
        <dbReference type="Pfam" id="PF00078"/>
    </source>
</evidence>
<dbReference type="EMBL" id="JAUCMX010000005">
    <property type="protein sequence ID" value="KAK3545899.1"/>
    <property type="molecule type" value="Genomic_DNA"/>
</dbReference>
<feature type="region of interest" description="Disordered" evidence="3">
    <location>
        <begin position="137"/>
        <end position="180"/>
    </location>
</feature>
<protein>
    <recommendedName>
        <fullName evidence="2">ribonuclease H</fullName>
        <ecNumber evidence="2">3.1.26.4</ecNumber>
    </recommendedName>
</protein>
<feature type="domain" description="Reverse transcriptase" evidence="4">
    <location>
        <begin position="340"/>
        <end position="411"/>
    </location>
</feature>
<dbReference type="InterPro" id="IPR052055">
    <property type="entry name" value="Hepadnavirus_pol/RT"/>
</dbReference>
<dbReference type="InterPro" id="IPR000477">
    <property type="entry name" value="RT_dom"/>
</dbReference>
<dbReference type="PANTHER" id="PTHR33050">
    <property type="entry name" value="REVERSE TRANSCRIPTASE DOMAIN-CONTAINING PROTEIN"/>
    <property type="match status" value="1"/>
</dbReference>
<dbReference type="PANTHER" id="PTHR33050:SF7">
    <property type="entry name" value="RIBONUCLEASE H"/>
    <property type="match status" value="1"/>
</dbReference>
<evidence type="ECO:0000256" key="2">
    <source>
        <dbReference type="ARBA" id="ARBA00012180"/>
    </source>
</evidence>
<gene>
    <name evidence="5" type="ORF">QTP70_016590</name>
</gene>
<organism evidence="5 6">
    <name type="scientific">Hemibagrus guttatus</name>
    <dbReference type="NCBI Taxonomy" id="175788"/>
    <lineage>
        <taxon>Eukaryota</taxon>
        <taxon>Metazoa</taxon>
        <taxon>Chordata</taxon>
        <taxon>Craniata</taxon>
        <taxon>Vertebrata</taxon>
        <taxon>Euteleostomi</taxon>
        <taxon>Actinopterygii</taxon>
        <taxon>Neopterygii</taxon>
        <taxon>Teleostei</taxon>
        <taxon>Ostariophysi</taxon>
        <taxon>Siluriformes</taxon>
        <taxon>Bagridae</taxon>
        <taxon>Hemibagrus</taxon>
    </lineage>
</organism>
<dbReference type="SUPFAM" id="SSF56672">
    <property type="entry name" value="DNA/RNA polymerases"/>
    <property type="match status" value="1"/>
</dbReference>
<sequence length="419" mass="45829">MEEAKPCWATSALVGKAYTAAGQAGVSLHTMVVLQAYQADLLRELDGGEGLSPDSVSELRRGTDLALCATKQTARYIGHSMAALVATERHLWLNLMGIKDRDKSFLLDAPISPQGLFCHQELKRQLAAFKEFNSRCSENPGLSSSLTCPPPDREEKKASVAHAPLPKYRKAGQRVRAQTHQMRPDLRMVISASVSKVDGARSCSHSPLKSIPPVCTCQCTVSGLLPGVSQWVLDTVKKGYRIQFATRPPSVLKSAAHYRRRTPNFVSPRRTSLPSEKRGRRICSPSRSGFGLLQPVFHCVKGGRGAASSSGPASSELYPKRLARTPEVPQVCFWGRSLPVSVLPFGLALSPCTFSKCMALATQCLQGIRVFNYLDDWLILAHSKAMAASHGEVVLAHMWSLGLKINPEKCVQPREDFCH</sequence>
<dbReference type="GO" id="GO:0004523">
    <property type="term" value="F:RNA-DNA hybrid ribonuclease activity"/>
    <property type="evidence" value="ECO:0007669"/>
    <property type="project" value="UniProtKB-EC"/>
</dbReference>